<proteinExistence type="predicted"/>
<evidence type="ECO:0000313" key="1">
    <source>
        <dbReference type="EMBL" id="VWP01222.1"/>
    </source>
</evidence>
<sequence length="105" mass="11657">MDAIRVAALRMLPGYSDITAADLSELLPTDKYTDELIVMADVRSYFQVVYKGEVFMVPVGAQSYAIRADARRPAQGLAELLGVHVYAAHRSDLGETRTYFLIFSP</sequence>
<dbReference type="AlphaFoldDB" id="A0A5K1K4U9"/>
<dbReference type="EMBL" id="LR729195">
    <property type="protein sequence ID" value="VWP01222.1"/>
    <property type="molecule type" value="Genomic_DNA"/>
</dbReference>
<protein>
    <submittedName>
        <fullName evidence="1">Cerato-platanin-like protein 2</fullName>
    </submittedName>
</protein>
<organism evidence="1">
    <name type="scientific">Ganoderma boninense</name>
    <dbReference type="NCBI Taxonomy" id="34458"/>
    <lineage>
        <taxon>Eukaryota</taxon>
        <taxon>Fungi</taxon>
        <taxon>Dikarya</taxon>
        <taxon>Basidiomycota</taxon>
        <taxon>Agaricomycotina</taxon>
        <taxon>Agaricomycetes</taxon>
        <taxon>Polyporales</taxon>
        <taxon>Polyporaceae</taxon>
        <taxon>Ganoderma</taxon>
    </lineage>
</organism>
<name>A0A5K1K4U9_9APHY</name>
<reference evidence="1" key="1">
    <citation type="submission" date="2019-10" db="EMBL/GenBank/DDBJ databases">
        <authorList>
            <person name="Nor Muhammad N."/>
        </authorList>
    </citation>
    <scope>NUCLEOTIDE SEQUENCE</scope>
</reference>
<accession>A0A5K1K4U9</accession>
<gene>
    <name evidence="1" type="primary">A0A0D5ZBN4</name>
</gene>